<dbReference type="InterPro" id="IPR022352">
    <property type="entry name" value="Ins/IGF/rlx"/>
</dbReference>
<dbReference type="SUPFAM" id="SSF56994">
    <property type="entry name" value="Insulin-like"/>
    <property type="match status" value="1"/>
</dbReference>
<dbReference type="OrthoDB" id="10019596at2759"/>
<evidence type="ECO:0000313" key="6">
    <source>
        <dbReference type="Proteomes" id="UP000053766"/>
    </source>
</evidence>
<accession>A0A0D8YDC4</accession>
<comment type="similarity">
    <text evidence="1">Belongs to the insulin family.</text>
</comment>
<evidence type="ECO:0000256" key="2">
    <source>
        <dbReference type="ARBA" id="ARBA00022729"/>
    </source>
</evidence>
<dbReference type="InterPro" id="IPR022353">
    <property type="entry name" value="Insulin_CS"/>
</dbReference>
<organism evidence="5 6">
    <name type="scientific">Dictyocaulus viviparus</name>
    <name type="common">Bovine lungworm</name>
    <dbReference type="NCBI Taxonomy" id="29172"/>
    <lineage>
        <taxon>Eukaryota</taxon>
        <taxon>Metazoa</taxon>
        <taxon>Ecdysozoa</taxon>
        <taxon>Nematoda</taxon>
        <taxon>Chromadorea</taxon>
        <taxon>Rhabditida</taxon>
        <taxon>Rhabditina</taxon>
        <taxon>Rhabditomorpha</taxon>
        <taxon>Strongyloidea</taxon>
        <taxon>Metastrongylidae</taxon>
        <taxon>Dictyocaulus</taxon>
    </lineage>
</organism>
<dbReference type="CDD" id="cd04366">
    <property type="entry name" value="IlGF_insulin_bombyxin_like"/>
    <property type="match status" value="1"/>
</dbReference>
<dbReference type="GO" id="GO:0005179">
    <property type="term" value="F:hormone activity"/>
    <property type="evidence" value="ECO:0007669"/>
    <property type="project" value="InterPro"/>
</dbReference>
<name>A0A0D8YDC4_DICVI</name>
<keyword evidence="2 3" id="KW-0732">Signal</keyword>
<dbReference type="Gene3D" id="1.10.100.10">
    <property type="entry name" value="Insulin-like"/>
    <property type="match status" value="1"/>
</dbReference>
<reference evidence="5 6" key="1">
    <citation type="submission" date="2013-11" db="EMBL/GenBank/DDBJ databases">
        <title>Draft genome of the bovine lungworm Dictyocaulus viviparus.</title>
        <authorList>
            <person name="Mitreva M."/>
        </authorList>
    </citation>
    <scope>NUCLEOTIDE SEQUENCE [LARGE SCALE GENOMIC DNA]</scope>
    <source>
        <strain evidence="5 6">HannoverDv2000</strain>
    </source>
</reference>
<dbReference type="EMBL" id="KN716162">
    <property type="protein sequence ID" value="KJH52616.1"/>
    <property type="molecule type" value="Genomic_DNA"/>
</dbReference>
<feature type="chain" id="PRO_5002336574" evidence="3">
    <location>
        <begin position="23"/>
        <end position="135"/>
    </location>
</feature>
<sequence length="135" mass="15282">MSSRRWSLLIYLLMIFATVSLTSPQARYCGRKLTKVLLDICGSVNSPTADQLETGRRLAGDLGIVHHCCRRPCDVTFMRRYCAKSGVDSLIAVAFSKRLGPLSNPLRDNIKGRKYGRESFFLCSYVRTGHFESHY</sequence>
<evidence type="ECO:0000313" key="5">
    <source>
        <dbReference type="EMBL" id="KJH52616.1"/>
    </source>
</evidence>
<dbReference type="InterPro" id="IPR036438">
    <property type="entry name" value="Insulin-like_sf"/>
</dbReference>
<proteinExistence type="inferred from homology"/>
<dbReference type="AlphaFoldDB" id="A0A0D8YDC4"/>
<evidence type="ECO:0000259" key="4">
    <source>
        <dbReference type="SMART" id="SM00078"/>
    </source>
</evidence>
<dbReference type="PRINTS" id="PR00276">
    <property type="entry name" value="INSULINFAMLY"/>
</dbReference>
<dbReference type="Proteomes" id="UP000053766">
    <property type="component" value="Unassembled WGS sequence"/>
</dbReference>
<reference evidence="6" key="2">
    <citation type="journal article" date="2016" name="Sci. Rep.">
        <title>Dictyocaulus viviparus genome, variome and transcriptome elucidate lungworm biology and support future intervention.</title>
        <authorList>
            <person name="McNulty S.N."/>
            <person name="Strube C."/>
            <person name="Rosa B.A."/>
            <person name="Martin J.C."/>
            <person name="Tyagi R."/>
            <person name="Choi Y.J."/>
            <person name="Wang Q."/>
            <person name="Hallsworth Pepin K."/>
            <person name="Zhang X."/>
            <person name="Ozersky P."/>
            <person name="Wilson R.K."/>
            <person name="Sternberg P.W."/>
            <person name="Gasser R.B."/>
            <person name="Mitreva M."/>
        </authorList>
    </citation>
    <scope>NUCLEOTIDE SEQUENCE [LARGE SCALE GENOMIC DNA]</scope>
    <source>
        <strain evidence="6">HannoverDv2000</strain>
    </source>
</reference>
<keyword evidence="6" id="KW-1185">Reference proteome</keyword>
<evidence type="ECO:0000256" key="3">
    <source>
        <dbReference type="SAM" id="SignalP"/>
    </source>
</evidence>
<feature type="signal peptide" evidence="3">
    <location>
        <begin position="1"/>
        <end position="22"/>
    </location>
</feature>
<feature type="domain" description="Insulin-like" evidence="4">
    <location>
        <begin position="26"/>
        <end position="82"/>
    </location>
</feature>
<evidence type="ECO:0000256" key="1">
    <source>
        <dbReference type="ARBA" id="ARBA00009034"/>
    </source>
</evidence>
<protein>
    <submittedName>
        <fullName evidence="5">Insulin/IGF/Relaxin family protein</fullName>
    </submittedName>
</protein>
<gene>
    <name evidence="5" type="ORF">DICVIV_01201</name>
</gene>
<dbReference type="InterPro" id="IPR016179">
    <property type="entry name" value="Insulin-like"/>
</dbReference>
<dbReference type="GO" id="GO:0005576">
    <property type="term" value="C:extracellular region"/>
    <property type="evidence" value="ECO:0007669"/>
    <property type="project" value="InterPro"/>
</dbReference>
<dbReference type="SMART" id="SM00078">
    <property type="entry name" value="IlGF"/>
    <property type="match status" value="1"/>
</dbReference>
<dbReference type="PROSITE" id="PS00262">
    <property type="entry name" value="INSULIN"/>
    <property type="match status" value="1"/>
</dbReference>